<sequence>MSRVRILNLPNNCTEAQLKDHLLRTAPREAPLLEITDVQLIRRPATAKDRRYHQRQSHGGAATPRMILRMAFVGFRTSAAGHFVVSYFHSSFFHGARLTVELAKGLADVGTTVNQLRKKQKQEEQQKSLTMKDAGTAATGPTSSSSSSAVAGQPSVQSTSRKRVRGDGDDTADSPAVVDEGLARRQREFVEQRRKATEGPTWAAEVLVAPTTAQGSTATEVEEASRDAQSPAQARQRKRASARSATAVVNDDGGEDDDEAARERQALSRQQALGEVSDIDFLAGLGGGGAPSTPPPPHRATDATAAAAATQQQQQEQREDSEDEDDAEAEAPTVRDTKKAAKRGTKVRDDGGAATAAQAAAAAAVEKEEETARVSHRVRLGNVPYVATEEHLKQFAASLVGPVEAVHIPLTKDTRQNKGAAFIRFATGEDAVRALQLCRGAILMGRLLRVSAAEEDPHGKRVMEREAALASTAAAQGGDGATHGTSLAGSSQFKKQREVERRAGGGSGGGEAGNAQVTWNTMYMNSHAAVETVAQRLGVRSEDVVGVGAKGAAVRAAIAEAYLTSEVQQVLSDEGIAFDLLEGATQNLLKARSNTTILVKNLQLKDGNDAAELTRLFVRFGALETSAFPSAGSFALFRYTHPQDARIAFTRLSYKLFKTAPLFLEWAPVGALVEDGEGGHDATTAAADLGLAAAEQQQQQQSQQSADGGAVAAVAANTMVYTLFLTNISFQTTEDELHAFVLDACPRLARAPETLLKRLVLQQQQGRAFLTVADQSTLTYCVAKMNGKSLAGRTVSCVVSNQTAQLQQQQRQARAVDGGGGATPQGSAAGGALGHGDDDDDEDDATKTAVIARRRGAGAGSTDNAAGAAPSRVPPGGDPLKIIVKNLPFEATEKDVRELFAAFSEVRTVRLPRKSNTFTSHRENNHRGFAFVEFLSETEAARALEALKATHLYGRHLVLQYAKLDG</sequence>
<dbReference type="InterPro" id="IPR035979">
    <property type="entry name" value="RBD_domain_sf"/>
</dbReference>
<evidence type="ECO:0000256" key="1">
    <source>
        <dbReference type="ARBA" id="ARBA00022884"/>
    </source>
</evidence>
<dbReference type="GO" id="GO:0003723">
    <property type="term" value="F:RNA binding"/>
    <property type="evidence" value="ECO:0007669"/>
    <property type="project" value="UniProtKB-UniRule"/>
</dbReference>
<feature type="compositionally biased region" description="Low complexity" evidence="3">
    <location>
        <begin position="302"/>
        <end position="315"/>
    </location>
</feature>
<evidence type="ECO:0000313" key="5">
    <source>
        <dbReference type="EMBL" id="KAK7194631.1"/>
    </source>
</evidence>
<feature type="domain" description="RRM" evidence="4">
    <location>
        <begin position="721"/>
        <end position="802"/>
    </location>
</feature>
<protein>
    <submittedName>
        <fullName evidence="5">RNA recognition motif (RRM, RBD, or RNP domain)</fullName>
    </submittedName>
</protein>
<dbReference type="EMBL" id="JAECZO010000039">
    <property type="protein sequence ID" value="KAK7194631.1"/>
    <property type="molecule type" value="Genomic_DNA"/>
</dbReference>
<organism evidence="5 6">
    <name type="scientific">Novymonas esmeraldas</name>
    <dbReference type="NCBI Taxonomy" id="1808958"/>
    <lineage>
        <taxon>Eukaryota</taxon>
        <taxon>Discoba</taxon>
        <taxon>Euglenozoa</taxon>
        <taxon>Kinetoplastea</taxon>
        <taxon>Metakinetoplastina</taxon>
        <taxon>Trypanosomatida</taxon>
        <taxon>Trypanosomatidae</taxon>
        <taxon>Novymonas</taxon>
    </lineage>
</organism>
<feature type="region of interest" description="Disordered" evidence="3">
    <location>
        <begin position="809"/>
        <end position="876"/>
    </location>
</feature>
<gene>
    <name evidence="5" type="ORF">NESM_000381800</name>
</gene>
<keyword evidence="6" id="KW-1185">Reference proteome</keyword>
<dbReference type="CDD" id="cd12320">
    <property type="entry name" value="RRM6_RBM19_RRM5_MRD1"/>
    <property type="match status" value="1"/>
</dbReference>
<feature type="compositionally biased region" description="Acidic residues" evidence="3">
    <location>
        <begin position="319"/>
        <end position="329"/>
    </location>
</feature>
<reference evidence="5 6" key="1">
    <citation type="journal article" date="2021" name="MBio">
        <title>A New Model Trypanosomatid, Novymonas esmeraldas: Genomic Perception of Its 'Candidatus Pandoraea novymonadis' Endosymbiont.</title>
        <authorList>
            <person name="Zakharova A."/>
            <person name="Saura A."/>
            <person name="Butenko A."/>
            <person name="Podesvova L."/>
            <person name="Warmusova S."/>
            <person name="Kostygov A.Y."/>
            <person name="Nenarokova A."/>
            <person name="Lukes J."/>
            <person name="Opperdoes F.R."/>
            <person name="Yurchenko V."/>
        </authorList>
    </citation>
    <scope>NUCLEOTIDE SEQUENCE [LARGE SCALE GENOMIC DNA]</scope>
    <source>
        <strain evidence="5 6">E262AT.01</strain>
    </source>
</reference>
<dbReference type="PANTHER" id="PTHR10352">
    <property type="entry name" value="EUKARYOTIC TRANSLATION INITIATION FACTOR 3 SUBUNIT G"/>
    <property type="match status" value="1"/>
</dbReference>
<dbReference type="InterPro" id="IPR012677">
    <property type="entry name" value="Nucleotide-bd_a/b_plait_sf"/>
</dbReference>
<comment type="caution">
    <text evidence="5">The sequence shown here is derived from an EMBL/GenBank/DDBJ whole genome shotgun (WGS) entry which is preliminary data.</text>
</comment>
<feature type="domain" description="RRM" evidence="4">
    <location>
        <begin position="880"/>
        <end position="964"/>
    </location>
</feature>
<feature type="compositionally biased region" description="Low complexity" evidence="3">
    <location>
        <begin position="134"/>
        <end position="158"/>
    </location>
</feature>
<feature type="region of interest" description="Disordered" evidence="3">
    <location>
        <begin position="114"/>
        <end position="353"/>
    </location>
</feature>
<accession>A0AAW0EM07</accession>
<dbReference type="Proteomes" id="UP001430356">
    <property type="component" value="Unassembled WGS sequence"/>
</dbReference>
<dbReference type="PROSITE" id="PS50102">
    <property type="entry name" value="RRM"/>
    <property type="match status" value="3"/>
</dbReference>
<dbReference type="Pfam" id="PF00076">
    <property type="entry name" value="RRM_1"/>
    <property type="match status" value="2"/>
</dbReference>
<feature type="compositionally biased region" description="Polar residues" evidence="3">
    <location>
        <begin position="483"/>
        <end position="493"/>
    </location>
</feature>
<evidence type="ECO:0000313" key="6">
    <source>
        <dbReference type="Proteomes" id="UP001430356"/>
    </source>
</evidence>
<evidence type="ECO:0000256" key="2">
    <source>
        <dbReference type="PROSITE-ProRule" id="PRU00176"/>
    </source>
</evidence>
<name>A0AAW0EM07_9TRYP</name>
<dbReference type="AlphaFoldDB" id="A0AAW0EM07"/>
<dbReference type="InterPro" id="IPR000504">
    <property type="entry name" value="RRM_dom"/>
</dbReference>
<dbReference type="SUPFAM" id="SSF54928">
    <property type="entry name" value="RNA-binding domain, RBD"/>
    <property type="match status" value="3"/>
</dbReference>
<keyword evidence="1 2" id="KW-0694">RNA-binding</keyword>
<evidence type="ECO:0000256" key="3">
    <source>
        <dbReference type="SAM" id="MobiDB-lite"/>
    </source>
</evidence>
<feature type="region of interest" description="Disordered" evidence="3">
    <location>
        <begin position="469"/>
        <end position="512"/>
    </location>
</feature>
<proteinExistence type="predicted"/>
<feature type="compositionally biased region" description="Gly residues" evidence="3">
    <location>
        <begin position="817"/>
        <end position="834"/>
    </location>
</feature>
<dbReference type="Gene3D" id="3.30.70.330">
    <property type="match status" value="5"/>
</dbReference>
<evidence type="ECO:0000259" key="4">
    <source>
        <dbReference type="PROSITE" id="PS50102"/>
    </source>
</evidence>
<feature type="domain" description="RRM" evidence="4">
    <location>
        <begin position="376"/>
        <end position="455"/>
    </location>
</feature>
<dbReference type="SMART" id="SM00360">
    <property type="entry name" value="RRM"/>
    <property type="match status" value="5"/>
</dbReference>
<feature type="compositionally biased region" description="Basic and acidic residues" evidence="3">
    <location>
        <begin position="181"/>
        <end position="197"/>
    </location>
</feature>